<dbReference type="WBParaSite" id="EgrG_002008100">
    <property type="protein sequence ID" value="EgrG_002008100"/>
    <property type="gene ID" value="EgrG_002008100"/>
</dbReference>
<gene>
    <name evidence="1" type="ORF">EgrG_002008100</name>
</gene>
<dbReference type="AlphaFoldDB" id="A0A068X5E9"/>
<dbReference type="EMBL" id="LK028757">
    <property type="protein sequence ID" value="CDS25161.1"/>
    <property type="molecule type" value="Genomic_DNA"/>
</dbReference>
<name>A0A068X5E9_ECHGR</name>
<evidence type="ECO:0000313" key="2">
    <source>
        <dbReference type="Proteomes" id="UP000492820"/>
    </source>
</evidence>
<reference evidence="1 2" key="1">
    <citation type="journal article" date="2013" name="Nature">
        <title>The genomes of four tapeworm species reveal adaptations to parasitism.</title>
        <authorList>
            <person name="Tsai I.J."/>
            <person name="Zarowiecki M."/>
            <person name="Holroyd N."/>
            <person name="Garciarrubio A."/>
            <person name="Sanchez-Flores A."/>
            <person name="Brooks K.L."/>
            <person name="Tracey A."/>
            <person name="Bobes R.J."/>
            <person name="Fragoso G."/>
            <person name="Sciutto E."/>
            <person name="Aslett M."/>
            <person name="Beasley H."/>
            <person name="Bennett H.M."/>
            <person name="Cai J."/>
            <person name="Camicia F."/>
            <person name="Clark R."/>
            <person name="Cucher M."/>
            <person name="De Silva N."/>
            <person name="Day T.A."/>
            <person name="Deplazes P."/>
            <person name="Estrada K."/>
            <person name="Fernandez C."/>
            <person name="Holland P.W."/>
            <person name="Hou J."/>
            <person name="Hu S."/>
            <person name="Huckvale T."/>
            <person name="Hung S.S."/>
            <person name="Kamenetzky L."/>
            <person name="Keane J.A."/>
            <person name="Kiss F."/>
            <person name="Koziol U."/>
            <person name="Lambert O."/>
            <person name="Liu K."/>
            <person name="Luo X."/>
            <person name="Luo Y."/>
            <person name="Macchiaroli N."/>
            <person name="Nichol S."/>
            <person name="Paps J."/>
            <person name="Parkinson J."/>
            <person name="Pouchkina-Stantcheva N."/>
            <person name="Riddiford N."/>
            <person name="Rosenzvit M."/>
            <person name="Salinas G."/>
            <person name="Wasmuth J.D."/>
            <person name="Zamanian M."/>
            <person name="Zheng Y."/>
            <person name="Cai X."/>
            <person name="Soberon X."/>
            <person name="Olson P.D."/>
            <person name="Laclette J.P."/>
            <person name="Brehm K."/>
            <person name="Berriman M."/>
            <person name="Garciarrubio A."/>
            <person name="Bobes R.J."/>
            <person name="Fragoso G."/>
            <person name="Sanchez-Flores A."/>
            <person name="Estrada K."/>
            <person name="Cevallos M.A."/>
            <person name="Morett E."/>
            <person name="Gonzalez V."/>
            <person name="Portillo T."/>
            <person name="Ochoa-Leyva A."/>
            <person name="Jose M.V."/>
            <person name="Sciutto E."/>
            <person name="Landa A."/>
            <person name="Jimenez L."/>
            <person name="Valdes V."/>
            <person name="Carrero J.C."/>
            <person name="Larralde C."/>
            <person name="Morales-Montor J."/>
            <person name="Limon-Lason J."/>
            <person name="Soberon X."/>
            <person name="Laclette J.P."/>
        </authorList>
    </citation>
    <scope>NUCLEOTIDE SEQUENCE [LARGE SCALE GENOMIC DNA]</scope>
</reference>
<proteinExistence type="predicted"/>
<evidence type="ECO:0000313" key="3">
    <source>
        <dbReference type="WBParaSite" id="EgrG_002008100"/>
    </source>
</evidence>
<evidence type="ECO:0000313" key="1">
    <source>
        <dbReference type="EMBL" id="CDS25161.1"/>
    </source>
</evidence>
<accession>A0A068X5E9</accession>
<organism evidence="1">
    <name type="scientific">Echinococcus granulosus</name>
    <name type="common">Hydatid tapeworm</name>
    <dbReference type="NCBI Taxonomy" id="6210"/>
    <lineage>
        <taxon>Eukaryota</taxon>
        <taxon>Metazoa</taxon>
        <taxon>Spiralia</taxon>
        <taxon>Lophotrochozoa</taxon>
        <taxon>Platyhelminthes</taxon>
        <taxon>Cestoda</taxon>
        <taxon>Eucestoda</taxon>
        <taxon>Cyclophyllidea</taxon>
        <taxon>Taeniidae</taxon>
        <taxon>Echinococcus</taxon>
        <taxon>Echinococcus granulosus group</taxon>
    </lineage>
</organism>
<sequence length="80" mass="9362">MKCSCRLFYAFSCTHLPKLNFSEVRTPSSSIYRLRHFAHSRPHSFSLFSQYALERGNSRYTWSITETDSQTKSCITETID</sequence>
<protein>
    <submittedName>
        <fullName evidence="3">Secreted protein</fullName>
    </submittedName>
</protein>
<dbReference type="Proteomes" id="UP000492820">
    <property type="component" value="Unassembled WGS sequence"/>
</dbReference>
<reference evidence="1" key="2">
    <citation type="submission" date="2014-06" db="EMBL/GenBank/DDBJ databases">
        <authorList>
            <person name="Aslett M."/>
        </authorList>
    </citation>
    <scope>NUCLEOTIDE SEQUENCE</scope>
</reference>
<reference evidence="3" key="3">
    <citation type="submission" date="2020-10" db="UniProtKB">
        <authorList>
            <consortium name="WormBaseParasite"/>
        </authorList>
    </citation>
    <scope>IDENTIFICATION</scope>
</reference>